<dbReference type="SUPFAM" id="SSF52833">
    <property type="entry name" value="Thioredoxin-like"/>
    <property type="match status" value="1"/>
</dbReference>
<dbReference type="GeneID" id="93709806"/>
<proteinExistence type="predicted"/>
<keyword evidence="3" id="KW-1185">Reference proteome</keyword>
<accession>A0A1I5XVN8</accession>
<evidence type="ECO:0000313" key="2">
    <source>
        <dbReference type="EMBL" id="SFQ35797.1"/>
    </source>
</evidence>
<dbReference type="Gene3D" id="3.40.30.10">
    <property type="entry name" value="Glutaredoxin"/>
    <property type="match status" value="1"/>
</dbReference>
<dbReference type="InterPro" id="IPR002109">
    <property type="entry name" value="Glutaredoxin"/>
</dbReference>
<comment type="caution">
    <text evidence="2">The sequence shown here is derived from an EMBL/GenBank/DDBJ whole genome shotgun (WGS) entry which is preliminary data.</text>
</comment>
<protein>
    <submittedName>
        <fullName evidence="2">Glutaredoxin-like protein, YruB-family</fullName>
    </submittedName>
</protein>
<dbReference type="NCBIfam" id="TIGR02196">
    <property type="entry name" value="GlrX_YruB"/>
    <property type="match status" value="1"/>
</dbReference>
<evidence type="ECO:0000313" key="3">
    <source>
        <dbReference type="Proteomes" id="UP000182762"/>
    </source>
</evidence>
<dbReference type="Pfam" id="PF00462">
    <property type="entry name" value="Glutaredoxin"/>
    <property type="match status" value="1"/>
</dbReference>
<dbReference type="RefSeq" id="WP_061803531.1">
    <property type="nucleotide sequence ID" value="NZ_FOXX01000002.1"/>
</dbReference>
<gene>
    <name evidence="2" type="ORF">SAMN02745910_01073</name>
</gene>
<dbReference type="PROSITE" id="PS51354">
    <property type="entry name" value="GLUTAREDOXIN_2"/>
    <property type="match status" value="1"/>
</dbReference>
<organism evidence="2 3">
    <name type="scientific">Priestia endophytica DSM 13796</name>
    <dbReference type="NCBI Taxonomy" id="1121089"/>
    <lineage>
        <taxon>Bacteria</taxon>
        <taxon>Bacillati</taxon>
        <taxon>Bacillota</taxon>
        <taxon>Bacilli</taxon>
        <taxon>Bacillales</taxon>
        <taxon>Bacillaceae</taxon>
        <taxon>Priestia</taxon>
    </lineage>
</organism>
<dbReference type="InterPro" id="IPR036249">
    <property type="entry name" value="Thioredoxin-like_sf"/>
</dbReference>
<sequence length="76" mass="8814">MKKVELYTQQDCPPCHIVKQFLTHHNISFIEFDIKRDAKARKHMINTLGSFSTPTVVVEDEVVTGFNIEKLEQLLL</sequence>
<dbReference type="InterPro" id="IPR051548">
    <property type="entry name" value="Grx-like_ET"/>
</dbReference>
<name>A0A1I5XVN8_9BACI</name>
<dbReference type="PANTHER" id="PTHR34386">
    <property type="entry name" value="GLUTAREDOXIN"/>
    <property type="match status" value="1"/>
</dbReference>
<dbReference type="PANTHER" id="PTHR34386:SF1">
    <property type="entry name" value="GLUTAREDOXIN-LIKE PROTEIN NRDH"/>
    <property type="match status" value="1"/>
</dbReference>
<dbReference type="Proteomes" id="UP000182762">
    <property type="component" value="Unassembled WGS sequence"/>
</dbReference>
<evidence type="ECO:0000259" key="1">
    <source>
        <dbReference type="Pfam" id="PF00462"/>
    </source>
</evidence>
<dbReference type="CDD" id="cd02976">
    <property type="entry name" value="NrdH"/>
    <property type="match status" value="1"/>
</dbReference>
<reference evidence="2 3" key="1">
    <citation type="submission" date="2016-10" db="EMBL/GenBank/DDBJ databases">
        <authorList>
            <person name="Varghese N."/>
            <person name="Submissions S."/>
        </authorList>
    </citation>
    <scope>NUCLEOTIDE SEQUENCE [LARGE SCALE GENOMIC DNA]</scope>
    <source>
        <strain evidence="2 3">DSM 13796</strain>
    </source>
</reference>
<dbReference type="EMBL" id="FOXX01000002">
    <property type="protein sequence ID" value="SFQ35797.1"/>
    <property type="molecule type" value="Genomic_DNA"/>
</dbReference>
<dbReference type="InterPro" id="IPR011911">
    <property type="entry name" value="GlrX_YruB"/>
</dbReference>
<feature type="domain" description="Glutaredoxin" evidence="1">
    <location>
        <begin position="4"/>
        <end position="63"/>
    </location>
</feature>